<feature type="chain" id="PRO_5017625183" evidence="1">
    <location>
        <begin position="29"/>
        <end position="307"/>
    </location>
</feature>
<dbReference type="Proteomes" id="UP000263642">
    <property type="component" value="Unassembled WGS sequence"/>
</dbReference>
<evidence type="ECO:0000256" key="1">
    <source>
        <dbReference type="SAM" id="SignalP"/>
    </source>
</evidence>
<comment type="caution">
    <text evidence="2">The sequence shown here is derived from an EMBL/GenBank/DDBJ whole genome shotgun (WGS) entry which is preliminary data.</text>
</comment>
<protein>
    <submittedName>
        <fullName evidence="2">Uncharacterized protein</fullName>
    </submittedName>
</protein>
<feature type="signal peptide" evidence="1">
    <location>
        <begin position="1"/>
        <end position="28"/>
    </location>
</feature>
<dbReference type="AlphaFoldDB" id="A0A3D3RAS5"/>
<gene>
    <name evidence="2" type="ORF">DIT97_24080</name>
</gene>
<evidence type="ECO:0000313" key="2">
    <source>
        <dbReference type="EMBL" id="HCO25954.1"/>
    </source>
</evidence>
<organism evidence="2 3">
    <name type="scientific">Gimesia maris</name>
    <dbReference type="NCBI Taxonomy" id="122"/>
    <lineage>
        <taxon>Bacteria</taxon>
        <taxon>Pseudomonadati</taxon>
        <taxon>Planctomycetota</taxon>
        <taxon>Planctomycetia</taxon>
        <taxon>Planctomycetales</taxon>
        <taxon>Planctomycetaceae</taxon>
        <taxon>Gimesia</taxon>
    </lineage>
</organism>
<name>A0A3D3RAS5_9PLAN</name>
<dbReference type="RefSeq" id="WP_278444981.1">
    <property type="nucleotide sequence ID" value="NZ_CAXAST010000007.1"/>
</dbReference>
<sequence>MTGMISKARQTVILWGILLVCGTATVQAAEPICVWEVVTTYRTYLDDGRMTLMSDGKSDKGLSWTIIRDSVDFGREGKAVRRADGTFFKGNWIGGWHLNARVIMNNATIKSEYVAPETMPKEAGESLIGTKPAPGLQDSIVDLWEFVAILPGTNRFIRLTCDFTPNKLVLDGDRKIGTYEFQKSAVVVNFIDPQFGRIVFAEKPDNVLSGKGKAVNRKRWELQFTRVQRQAVYKTADNKDFILYTNHRVNSPRYTPDYYTTFNWYFYTEGGTRRLACQSGDATLSAGGRELTWSGQKMILIAGVPPR</sequence>
<dbReference type="EMBL" id="DQAY01000144">
    <property type="protein sequence ID" value="HCO25954.1"/>
    <property type="molecule type" value="Genomic_DNA"/>
</dbReference>
<evidence type="ECO:0000313" key="3">
    <source>
        <dbReference type="Proteomes" id="UP000263642"/>
    </source>
</evidence>
<proteinExistence type="predicted"/>
<accession>A0A3D3RAS5</accession>
<reference evidence="2 3" key="1">
    <citation type="journal article" date="2018" name="Nat. Biotechnol.">
        <title>A standardized bacterial taxonomy based on genome phylogeny substantially revises the tree of life.</title>
        <authorList>
            <person name="Parks D.H."/>
            <person name="Chuvochina M."/>
            <person name="Waite D.W."/>
            <person name="Rinke C."/>
            <person name="Skarshewski A."/>
            <person name="Chaumeil P.A."/>
            <person name="Hugenholtz P."/>
        </authorList>
    </citation>
    <scope>NUCLEOTIDE SEQUENCE [LARGE SCALE GENOMIC DNA]</scope>
    <source>
        <strain evidence="2">UBA9375</strain>
    </source>
</reference>
<keyword evidence="1" id="KW-0732">Signal</keyword>